<keyword evidence="6" id="KW-0963">Cytoplasm</keyword>
<comment type="caution">
    <text evidence="8">The sequence shown here is derived from an EMBL/GenBank/DDBJ whole genome shotgun (WGS) entry which is preliminary data.</text>
</comment>
<keyword evidence="3 6" id="KW-0028">Amino-acid biosynthesis</keyword>
<dbReference type="CDD" id="cd07914">
    <property type="entry name" value="IGPD"/>
    <property type="match status" value="1"/>
</dbReference>
<evidence type="ECO:0000313" key="8">
    <source>
        <dbReference type="EMBL" id="OEF99562.1"/>
    </source>
</evidence>
<gene>
    <name evidence="6 8" type="primary">hisB</name>
    <name evidence="8" type="ORF">BHF71_08410</name>
</gene>
<dbReference type="InterPro" id="IPR020565">
    <property type="entry name" value="ImidazoleglycerP_deHydtase_CS"/>
</dbReference>
<dbReference type="PANTHER" id="PTHR23133:SF2">
    <property type="entry name" value="IMIDAZOLEGLYCEROL-PHOSPHATE DEHYDRATASE"/>
    <property type="match status" value="1"/>
</dbReference>
<keyword evidence="5 6" id="KW-0456">Lyase</keyword>
<dbReference type="EMBL" id="MIJF01000019">
    <property type="protein sequence ID" value="OEF99562.1"/>
    <property type="molecule type" value="Genomic_DNA"/>
</dbReference>
<dbReference type="InterPro" id="IPR038494">
    <property type="entry name" value="IGPD_sf"/>
</dbReference>
<comment type="pathway">
    <text evidence="1 6 7">Amino-acid biosynthesis; L-histidine biosynthesis; L-histidine from 5-phospho-alpha-D-ribose 1-diphosphate: step 6/9.</text>
</comment>
<dbReference type="NCBIfam" id="NF002111">
    <property type="entry name" value="PRK00951.2-1"/>
    <property type="match status" value="1"/>
</dbReference>
<sequence>MRKAKIERKTLETNVSVELNIDGNGNCDIDTGIGFLDHMLTLIAFHGSFDLKIKCSGDLQVDDHHTVEDIGLTFGAAFAEALKNKKGIKRYSSLYIPMDEALSLVVVDISNRPFLQYNINFTRERLGEMDTQNFKEFFKAFVSEARITLHINQIYGENDHHKIESVFKGFARALRESSEVISDNIPSSKGVL</sequence>
<dbReference type="GO" id="GO:0004424">
    <property type="term" value="F:imidazoleglycerol-phosphate dehydratase activity"/>
    <property type="evidence" value="ECO:0007669"/>
    <property type="project" value="UniProtKB-UniRule"/>
</dbReference>
<dbReference type="GO" id="GO:0005737">
    <property type="term" value="C:cytoplasm"/>
    <property type="evidence" value="ECO:0007669"/>
    <property type="project" value="UniProtKB-SubCell"/>
</dbReference>
<comment type="similarity">
    <text evidence="6 7">Belongs to the imidazoleglycerol-phosphate dehydratase family.</text>
</comment>
<evidence type="ECO:0000256" key="3">
    <source>
        <dbReference type="ARBA" id="ARBA00022605"/>
    </source>
</evidence>
<name>A0A1D2YV20_9BACI</name>
<evidence type="ECO:0000256" key="1">
    <source>
        <dbReference type="ARBA" id="ARBA00005047"/>
    </source>
</evidence>
<dbReference type="Pfam" id="PF00475">
    <property type="entry name" value="IGPD"/>
    <property type="match status" value="1"/>
</dbReference>
<evidence type="ECO:0000256" key="2">
    <source>
        <dbReference type="ARBA" id="ARBA00016664"/>
    </source>
</evidence>
<dbReference type="HAMAP" id="MF_00076">
    <property type="entry name" value="HisB"/>
    <property type="match status" value="1"/>
</dbReference>
<proteinExistence type="inferred from homology"/>
<evidence type="ECO:0000256" key="5">
    <source>
        <dbReference type="ARBA" id="ARBA00023239"/>
    </source>
</evidence>
<evidence type="ECO:0000256" key="7">
    <source>
        <dbReference type="RuleBase" id="RU000599"/>
    </source>
</evidence>
<dbReference type="InterPro" id="IPR000807">
    <property type="entry name" value="ImidazoleglycerolP_deHydtase"/>
</dbReference>
<dbReference type="FunFam" id="3.30.230.40:FF:000001">
    <property type="entry name" value="Imidazoleglycerol-phosphate dehydratase HisB"/>
    <property type="match status" value="1"/>
</dbReference>
<organism evidence="8 9">
    <name type="scientific">Vulcanibacillus modesticaldus</name>
    <dbReference type="NCBI Taxonomy" id="337097"/>
    <lineage>
        <taxon>Bacteria</taxon>
        <taxon>Bacillati</taxon>
        <taxon>Bacillota</taxon>
        <taxon>Bacilli</taxon>
        <taxon>Bacillales</taxon>
        <taxon>Bacillaceae</taxon>
        <taxon>Vulcanibacillus</taxon>
    </lineage>
</organism>
<dbReference type="SUPFAM" id="SSF54211">
    <property type="entry name" value="Ribosomal protein S5 domain 2-like"/>
    <property type="match status" value="2"/>
</dbReference>
<dbReference type="STRING" id="337097.BHF71_08410"/>
<dbReference type="EC" id="4.2.1.19" evidence="6 7"/>
<dbReference type="PROSITE" id="PS00954">
    <property type="entry name" value="IGP_DEHYDRATASE_1"/>
    <property type="match status" value="1"/>
</dbReference>
<dbReference type="OrthoDB" id="9790411at2"/>
<evidence type="ECO:0000256" key="6">
    <source>
        <dbReference type="HAMAP-Rule" id="MF_00076"/>
    </source>
</evidence>
<accession>A0A1D2YV20</accession>
<dbReference type="PROSITE" id="PS00955">
    <property type="entry name" value="IGP_DEHYDRATASE_2"/>
    <property type="match status" value="1"/>
</dbReference>
<dbReference type="FunFam" id="3.30.230.40:FF:000003">
    <property type="entry name" value="Imidazoleglycerol-phosphate dehydratase HisB"/>
    <property type="match status" value="1"/>
</dbReference>
<dbReference type="Gene3D" id="3.30.230.40">
    <property type="entry name" value="Imidazole glycerol phosphate dehydratase, domain 1"/>
    <property type="match status" value="2"/>
</dbReference>
<evidence type="ECO:0000256" key="4">
    <source>
        <dbReference type="ARBA" id="ARBA00023102"/>
    </source>
</evidence>
<dbReference type="UniPathway" id="UPA00031">
    <property type="reaction ID" value="UER00011"/>
</dbReference>
<dbReference type="RefSeq" id="WP_069656555.1">
    <property type="nucleotide sequence ID" value="NZ_MIJF01000019.1"/>
</dbReference>
<keyword evidence="9" id="KW-1185">Reference proteome</keyword>
<evidence type="ECO:0000313" key="9">
    <source>
        <dbReference type="Proteomes" id="UP000243739"/>
    </source>
</evidence>
<protein>
    <recommendedName>
        <fullName evidence="2 6">Imidazoleglycerol-phosphate dehydratase</fullName>
        <shortName evidence="6">IGPD</shortName>
        <ecNumber evidence="6 7">4.2.1.19</ecNumber>
    </recommendedName>
</protein>
<dbReference type="Proteomes" id="UP000243739">
    <property type="component" value="Unassembled WGS sequence"/>
</dbReference>
<comment type="catalytic activity">
    <reaction evidence="6 7">
        <text>D-erythro-1-(imidazol-4-yl)glycerol 3-phosphate = 3-(imidazol-4-yl)-2-oxopropyl phosphate + H2O</text>
        <dbReference type="Rhea" id="RHEA:11040"/>
        <dbReference type="ChEBI" id="CHEBI:15377"/>
        <dbReference type="ChEBI" id="CHEBI:57766"/>
        <dbReference type="ChEBI" id="CHEBI:58278"/>
        <dbReference type="EC" id="4.2.1.19"/>
    </reaction>
</comment>
<dbReference type="PANTHER" id="PTHR23133">
    <property type="entry name" value="IMIDAZOLEGLYCEROL-PHOSPHATE DEHYDRATASE HIS7"/>
    <property type="match status" value="1"/>
</dbReference>
<dbReference type="GO" id="GO:0000105">
    <property type="term" value="P:L-histidine biosynthetic process"/>
    <property type="evidence" value="ECO:0007669"/>
    <property type="project" value="UniProtKB-UniRule"/>
</dbReference>
<reference evidence="8 9" key="1">
    <citation type="submission" date="2016-09" db="EMBL/GenBank/DDBJ databases">
        <title>Draft genome sequence for the type strain of Vulcanibacillus modesticaldus BR, a strictly anaerobic, moderately thermophilic, and nitrate-reducing bacterium from deep sea-hydrothermal vents of the Mid-Atlantic Ridge.</title>
        <authorList>
            <person name="Abin C.A."/>
            <person name="Hollibaugh J.T."/>
        </authorList>
    </citation>
    <scope>NUCLEOTIDE SEQUENCE [LARGE SCALE GENOMIC DNA]</scope>
    <source>
        <strain evidence="8 9">BR</strain>
    </source>
</reference>
<dbReference type="AlphaFoldDB" id="A0A1D2YV20"/>
<dbReference type="NCBIfam" id="NF002114">
    <property type="entry name" value="PRK00951.2-4"/>
    <property type="match status" value="1"/>
</dbReference>
<dbReference type="InterPro" id="IPR020568">
    <property type="entry name" value="Ribosomal_Su5_D2-typ_SF"/>
</dbReference>
<comment type="subcellular location">
    <subcellularLocation>
        <location evidence="6 7">Cytoplasm</location>
    </subcellularLocation>
</comment>
<keyword evidence="4 6" id="KW-0368">Histidine biosynthesis</keyword>